<reference evidence="2 3" key="1">
    <citation type="submission" date="2024-03" db="EMBL/GenBank/DDBJ databases">
        <title>The genome assembly and annotation of the cricket Gryllus longicercus Weissman &amp; Gray.</title>
        <authorList>
            <person name="Szrajer S."/>
            <person name="Gray D."/>
            <person name="Ylla G."/>
        </authorList>
    </citation>
    <scope>NUCLEOTIDE SEQUENCE [LARGE SCALE GENOMIC DNA]</scope>
    <source>
        <strain evidence="2">DAG 2021-001</strain>
        <tissue evidence="2">Whole body minus gut</tissue>
    </source>
</reference>
<dbReference type="PANTHER" id="PTHR13630:SF1">
    <property type="entry name" value="GAMMA-SECRETASE-ACTIVATING PROTEIN"/>
    <property type="match status" value="1"/>
</dbReference>
<dbReference type="Proteomes" id="UP001378592">
    <property type="component" value="Unassembled WGS sequence"/>
</dbReference>
<dbReference type="InterPro" id="IPR028010">
    <property type="entry name" value="GSAP_C_dom"/>
</dbReference>
<comment type="caution">
    <text evidence="2">The sequence shown here is derived from an EMBL/GenBank/DDBJ whole genome shotgun (WGS) entry which is preliminary data.</text>
</comment>
<keyword evidence="3" id="KW-1185">Reference proteome</keyword>
<dbReference type="GO" id="GO:1902004">
    <property type="term" value="P:positive regulation of amyloid-beta formation"/>
    <property type="evidence" value="ECO:0007669"/>
    <property type="project" value="TreeGrafter"/>
</dbReference>
<proteinExistence type="predicted"/>
<evidence type="ECO:0000259" key="1">
    <source>
        <dbReference type="Pfam" id="PF14959"/>
    </source>
</evidence>
<accession>A0AAN9YZC5</accession>
<dbReference type="PANTHER" id="PTHR13630">
    <property type="entry name" value="GAMMA-SECRETASE-ACTIVATING PROTEIN"/>
    <property type="match status" value="1"/>
</dbReference>
<gene>
    <name evidence="2" type="ORF">R5R35_002170</name>
</gene>
<dbReference type="AlphaFoldDB" id="A0AAN9YZC5"/>
<feature type="domain" description="Gamma-secretase-activating protein C-terminal" evidence="1">
    <location>
        <begin position="690"/>
        <end position="802"/>
    </location>
</feature>
<dbReference type="GO" id="GO:0005802">
    <property type="term" value="C:trans-Golgi network"/>
    <property type="evidence" value="ECO:0007669"/>
    <property type="project" value="TreeGrafter"/>
</dbReference>
<organism evidence="2 3">
    <name type="scientific">Gryllus longicercus</name>
    <dbReference type="NCBI Taxonomy" id="2509291"/>
    <lineage>
        <taxon>Eukaryota</taxon>
        <taxon>Metazoa</taxon>
        <taxon>Ecdysozoa</taxon>
        <taxon>Arthropoda</taxon>
        <taxon>Hexapoda</taxon>
        <taxon>Insecta</taxon>
        <taxon>Pterygota</taxon>
        <taxon>Neoptera</taxon>
        <taxon>Polyneoptera</taxon>
        <taxon>Orthoptera</taxon>
        <taxon>Ensifera</taxon>
        <taxon>Gryllidea</taxon>
        <taxon>Grylloidea</taxon>
        <taxon>Gryllidae</taxon>
        <taxon>Gryllinae</taxon>
        <taxon>Gryllus</taxon>
    </lineage>
</organism>
<name>A0AAN9YZC5_9ORTH</name>
<evidence type="ECO:0000313" key="3">
    <source>
        <dbReference type="Proteomes" id="UP001378592"/>
    </source>
</evidence>
<sequence>MANVDNLGRIFNGISKTQKLSGKEWKILGQEQDGSLVIGWVVESHDACEIQEHYCVGLYLHGENKIQVLYRFKTLIHIVQATVNSGRTLLGYVSKEKVYLLADTLESDESDMSSLDYRGSGMYKAYIVETSSTGNTVPIVLTKASTQQTMIQFLYKKKEHSSIEKFLVFVHHKSILLYQVQLNIIENDEKVLDQSFSHDILVRAFMWAQWDPVHQSLYFIHHRKPQMIVEGDTEESYDTELLPILSCLQFHDDLPHETVLNIPLNLPQLPNTSSMPCGGYEDDPIPLRIHDCSLDLQVVSDPKGLVCICHHYLYQPVRPPMLEVGGIEESSNTVHFAYSVTLLHHGCVLHCVVPGVPWSQARVLKPTFIIHREQHMLVYAPGLFTHLLDVGLSHEPCCHVLMGHAPPQASHLVPLLQPGGGLTLDLRALDLVRLVVSPRMLLDTFRQDPCLSTRLAILHYFLVHAGDMESVAELLGIVAENPFDLTVPQIFQEVVIGGAYASTQKNLTSEAMPLVTLLPLTTIQVAADLEVKAQRIMTLSHEVLWNTAMMLLSPQQRLVPYSVDMWTRLWDQLARRANKERIRFQPSQVADKLMVSLVCYQPEALSRSSTPLSPGASLVGSGTLADLAAIAGSRKGDLPFYEVENCTASKQEHVISVNLRELSMHLLKSCSKQTPMNVHVVATRYVAAQLEMCKQLCLILCQCASVDPHEEQERGFALIDQLDEGRRQVLFSMLERFYFAVDSLAFPLPQGFTSFFTYLGYQTLSFDMFLQYLQRHVFELQVDVMKTIMADTDDSREGVWRKLRLLQFLPRSRAKRLLNQWSHPISLMIRAREHALNVLSGVEGVQTRGYAQQRSRGPQLCSRGLAAFPSADRLSPLDTFLDLLTAKASLTDLDFGLLIEATITSTDEFLD</sequence>
<protein>
    <recommendedName>
        <fullName evidence="1">Gamma-secretase-activating protein C-terminal domain-containing protein</fullName>
    </recommendedName>
</protein>
<dbReference type="Pfam" id="PF14959">
    <property type="entry name" value="GSAP-16"/>
    <property type="match status" value="1"/>
</dbReference>
<evidence type="ECO:0000313" key="2">
    <source>
        <dbReference type="EMBL" id="KAK7862033.1"/>
    </source>
</evidence>
<dbReference type="EMBL" id="JAZDUA010000290">
    <property type="protein sequence ID" value="KAK7862033.1"/>
    <property type="molecule type" value="Genomic_DNA"/>
</dbReference>
<dbReference type="InterPro" id="IPR026172">
    <property type="entry name" value="GSAP_fam"/>
</dbReference>